<reference evidence="1" key="1">
    <citation type="submission" date="2018-05" db="EMBL/GenBank/DDBJ databases">
        <authorList>
            <person name="Lanie J.A."/>
            <person name="Ng W.-L."/>
            <person name="Kazmierczak K.M."/>
            <person name="Andrzejewski T.M."/>
            <person name="Davidsen T.M."/>
            <person name="Wayne K.J."/>
            <person name="Tettelin H."/>
            <person name="Glass J.I."/>
            <person name="Rusch D."/>
            <person name="Podicherti R."/>
            <person name="Tsui H.-C.T."/>
            <person name="Winkler M.E."/>
        </authorList>
    </citation>
    <scope>NUCLEOTIDE SEQUENCE</scope>
</reference>
<dbReference type="AlphaFoldDB" id="A0A382JMZ3"/>
<name>A0A382JMZ3_9ZZZZ</name>
<organism evidence="1">
    <name type="scientific">marine metagenome</name>
    <dbReference type="NCBI Taxonomy" id="408172"/>
    <lineage>
        <taxon>unclassified sequences</taxon>
        <taxon>metagenomes</taxon>
        <taxon>ecological metagenomes</taxon>
    </lineage>
</organism>
<feature type="non-terminal residue" evidence="1">
    <location>
        <position position="45"/>
    </location>
</feature>
<gene>
    <name evidence="1" type="ORF">METZ01_LOCUS266344</name>
</gene>
<accession>A0A382JMZ3</accession>
<protein>
    <submittedName>
        <fullName evidence="1">Uncharacterized protein</fullName>
    </submittedName>
</protein>
<sequence length="45" mass="5192">MKQKNYEKQTSEIVDGVPASMRSCKSCIHNMVCEARRTLYRSLAQ</sequence>
<proteinExistence type="predicted"/>
<evidence type="ECO:0000313" key="1">
    <source>
        <dbReference type="EMBL" id="SVC13490.1"/>
    </source>
</evidence>
<dbReference type="EMBL" id="UINC01075375">
    <property type="protein sequence ID" value="SVC13490.1"/>
    <property type="molecule type" value="Genomic_DNA"/>
</dbReference>